<proteinExistence type="inferred from homology"/>
<name>A0A368NHU1_AGRVI</name>
<evidence type="ECO:0000256" key="2">
    <source>
        <dbReference type="RuleBase" id="RU362080"/>
    </source>
</evidence>
<dbReference type="InterPro" id="IPR051405">
    <property type="entry name" value="phD/YefM_antitoxin"/>
</dbReference>
<gene>
    <name evidence="4" type="ORF">DXT89_18220</name>
</gene>
<dbReference type="EMBL" id="QUSG01000012">
    <property type="protein sequence ID" value="KAA3525268.1"/>
    <property type="molecule type" value="Genomic_DNA"/>
</dbReference>
<reference evidence="4 5" key="1">
    <citation type="submission" date="2018-08" db="EMBL/GenBank/DDBJ databases">
        <title>Genome sequencing of Agrobacterium vitis strain ICMP 10754.</title>
        <authorList>
            <person name="Visnovsky S.B."/>
            <person name="Pitman A.R."/>
        </authorList>
    </citation>
    <scope>NUCLEOTIDE SEQUENCE [LARGE SCALE GENOMIC DNA]</scope>
    <source>
        <strain evidence="4 5">ICMP 10754</strain>
    </source>
</reference>
<dbReference type="OrthoDB" id="9802003at2"/>
<comment type="function">
    <text evidence="2">Antitoxin component of a type II toxin-antitoxin (TA) system.</text>
</comment>
<dbReference type="GeneID" id="60684440"/>
<dbReference type="InterPro" id="IPR036165">
    <property type="entry name" value="YefM-like_sf"/>
</dbReference>
<dbReference type="Pfam" id="PF02604">
    <property type="entry name" value="PhdYeFM_antitox"/>
    <property type="match status" value="1"/>
</dbReference>
<dbReference type="AlphaFoldDB" id="A0A368NHU1"/>
<dbReference type="SUPFAM" id="SSF143120">
    <property type="entry name" value="YefM-like"/>
    <property type="match status" value="1"/>
</dbReference>
<dbReference type="RefSeq" id="WP_060719885.1">
    <property type="nucleotide sequence ID" value="NZ_CP055265.1"/>
</dbReference>
<evidence type="ECO:0000256" key="1">
    <source>
        <dbReference type="ARBA" id="ARBA00009981"/>
    </source>
</evidence>
<dbReference type="InterPro" id="IPR006442">
    <property type="entry name" value="Antitoxin_Phd/YefM"/>
</dbReference>
<dbReference type="Proteomes" id="UP000436911">
    <property type="component" value="Unassembled WGS sequence"/>
</dbReference>
<feature type="region of interest" description="Disordered" evidence="3">
    <location>
        <begin position="69"/>
        <end position="90"/>
    </location>
</feature>
<evidence type="ECO:0000313" key="5">
    <source>
        <dbReference type="Proteomes" id="UP000436911"/>
    </source>
</evidence>
<dbReference type="NCBIfam" id="TIGR01552">
    <property type="entry name" value="phd_fam"/>
    <property type="match status" value="1"/>
</dbReference>
<dbReference type="Gene3D" id="6.10.250.330">
    <property type="match status" value="1"/>
</dbReference>
<dbReference type="PANTHER" id="PTHR33713:SF6">
    <property type="entry name" value="ANTITOXIN YEFM"/>
    <property type="match status" value="1"/>
</dbReference>
<evidence type="ECO:0000313" key="4">
    <source>
        <dbReference type="EMBL" id="KAA3525268.1"/>
    </source>
</evidence>
<sequence>MTNVRFTEFRQNFAHHFDSVLESRAPLLVTRQGKEAVVVIAEGEYESMQETLHLLSNPANAERLRDSIEQLRQGKVTDRDPTEPDDGQDT</sequence>
<evidence type="ECO:0000256" key="3">
    <source>
        <dbReference type="SAM" id="MobiDB-lite"/>
    </source>
</evidence>
<protein>
    <recommendedName>
        <fullName evidence="2">Antitoxin</fullName>
    </recommendedName>
</protein>
<accession>A0A368NHU1</accession>
<comment type="caution">
    <text evidence="4">The sequence shown here is derived from an EMBL/GenBank/DDBJ whole genome shotgun (WGS) entry which is preliminary data.</text>
</comment>
<organism evidence="4 5">
    <name type="scientific">Agrobacterium vitis</name>
    <name type="common">Rhizobium vitis</name>
    <dbReference type="NCBI Taxonomy" id="373"/>
    <lineage>
        <taxon>Bacteria</taxon>
        <taxon>Pseudomonadati</taxon>
        <taxon>Pseudomonadota</taxon>
        <taxon>Alphaproteobacteria</taxon>
        <taxon>Hyphomicrobiales</taxon>
        <taxon>Rhizobiaceae</taxon>
        <taxon>Rhizobium/Agrobacterium group</taxon>
        <taxon>Agrobacterium</taxon>
    </lineage>
</organism>
<dbReference type="Gene3D" id="3.40.1620.10">
    <property type="entry name" value="YefM-like domain"/>
    <property type="match status" value="1"/>
</dbReference>
<comment type="similarity">
    <text evidence="1 2">Belongs to the phD/YefM antitoxin family.</text>
</comment>
<dbReference type="PANTHER" id="PTHR33713">
    <property type="entry name" value="ANTITOXIN YAFN-RELATED"/>
    <property type="match status" value="1"/>
</dbReference>